<evidence type="ECO:0000256" key="3">
    <source>
        <dbReference type="ARBA" id="ARBA00022729"/>
    </source>
</evidence>
<keyword evidence="5" id="KW-0998">Cell outer membrane</keyword>
<evidence type="ECO:0000256" key="1">
    <source>
        <dbReference type="ARBA" id="ARBA00004442"/>
    </source>
</evidence>
<dbReference type="CDD" id="cd08977">
    <property type="entry name" value="SusD"/>
    <property type="match status" value="1"/>
</dbReference>
<dbReference type="SUPFAM" id="SSF48452">
    <property type="entry name" value="TPR-like"/>
    <property type="match status" value="1"/>
</dbReference>
<protein>
    <submittedName>
        <fullName evidence="8">RagB/SusD family nutrient uptake outer membrane protein</fullName>
    </submittedName>
</protein>
<dbReference type="Proteomes" id="UP000295164">
    <property type="component" value="Unassembled WGS sequence"/>
</dbReference>
<reference evidence="8 9" key="1">
    <citation type="submission" date="2019-03" db="EMBL/GenBank/DDBJ databases">
        <authorList>
            <person name="Kim M.K.M."/>
        </authorList>
    </citation>
    <scope>NUCLEOTIDE SEQUENCE [LARGE SCALE GENOMIC DNA]</scope>
    <source>
        <strain evidence="8 9">17J68-15</strain>
    </source>
</reference>
<evidence type="ECO:0000256" key="4">
    <source>
        <dbReference type="ARBA" id="ARBA00023136"/>
    </source>
</evidence>
<dbReference type="Gene3D" id="1.25.40.390">
    <property type="match status" value="1"/>
</dbReference>
<feature type="domain" description="RagB/SusD" evidence="6">
    <location>
        <begin position="346"/>
        <end position="473"/>
    </location>
</feature>
<dbReference type="InterPro" id="IPR011990">
    <property type="entry name" value="TPR-like_helical_dom_sf"/>
</dbReference>
<dbReference type="InterPro" id="IPR033985">
    <property type="entry name" value="SusD-like_N"/>
</dbReference>
<evidence type="ECO:0000256" key="5">
    <source>
        <dbReference type="ARBA" id="ARBA00023237"/>
    </source>
</evidence>
<dbReference type="GO" id="GO:0009279">
    <property type="term" value="C:cell outer membrane"/>
    <property type="evidence" value="ECO:0007669"/>
    <property type="project" value="UniProtKB-SubCell"/>
</dbReference>
<evidence type="ECO:0000313" key="9">
    <source>
        <dbReference type="Proteomes" id="UP000295164"/>
    </source>
</evidence>
<comment type="caution">
    <text evidence="8">The sequence shown here is derived from an EMBL/GenBank/DDBJ whole genome shotgun (WGS) entry which is preliminary data.</text>
</comment>
<proteinExistence type="inferred from homology"/>
<accession>A0A4R4E2H4</accession>
<keyword evidence="3" id="KW-0732">Signal</keyword>
<gene>
    <name evidence="8" type="ORF">E0486_07880</name>
</gene>
<dbReference type="Pfam" id="PF07980">
    <property type="entry name" value="SusD_RagB"/>
    <property type="match status" value="1"/>
</dbReference>
<keyword evidence="9" id="KW-1185">Reference proteome</keyword>
<comment type="subcellular location">
    <subcellularLocation>
        <location evidence="1">Cell outer membrane</location>
    </subcellularLocation>
</comment>
<dbReference type="Pfam" id="PF14322">
    <property type="entry name" value="SusD-like_3"/>
    <property type="match status" value="1"/>
</dbReference>
<dbReference type="InterPro" id="IPR012944">
    <property type="entry name" value="SusD_RagB_dom"/>
</dbReference>
<dbReference type="AlphaFoldDB" id="A0A4R4E2H4"/>
<organism evidence="8 9">
    <name type="scientific">Flaviaesturariibacter aridisoli</name>
    <dbReference type="NCBI Taxonomy" id="2545761"/>
    <lineage>
        <taxon>Bacteria</taxon>
        <taxon>Pseudomonadati</taxon>
        <taxon>Bacteroidota</taxon>
        <taxon>Chitinophagia</taxon>
        <taxon>Chitinophagales</taxon>
        <taxon>Chitinophagaceae</taxon>
        <taxon>Flaviaestuariibacter</taxon>
    </lineage>
</organism>
<evidence type="ECO:0000259" key="6">
    <source>
        <dbReference type="Pfam" id="PF07980"/>
    </source>
</evidence>
<comment type="similarity">
    <text evidence="2">Belongs to the SusD family.</text>
</comment>
<name>A0A4R4E2H4_9BACT</name>
<feature type="domain" description="SusD-like N-terminal" evidence="7">
    <location>
        <begin position="24"/>
        <end position="223"/>
    </location>
</feature>
<dbReference type="OrthoDB" id="618454at2"/>
<dbReference type="EMBL" id="SKFH01000009">
    <property type="protein sequence ID" value="TCZ72973.1"/>
    <property type="molecule type" value="Genomic_DNA"/>
</dbReference>
<dbReference type="RefSeq" id="WP_131851608.1">
    <property type="nucleotide sequence ID" value="NZ_SKFH01000009.1"/>
</dbReference>
<evidence type="ECO:0000259" key="7">
    <source>
        <dbReference type="Pfam" id="PF14322"/>
    </source>
</evidence>
<keyword evidence="4" id="KW-0472">Membrane</keyword>
<evidence type="ECO:0000256" key="2">
    <source>
        <dbReference type="ARBA" id="ARBA00006275"/>
    </source>
</evidence>
<evidence type="ECO:0000313" key="8">
    <source>
        <dbReference type="EMBL" id="TCZ72973.1"/>
    </source>
</evidence>
<sequence length="503" mass="56028">MKSLFIKTGFLCLGLGMMASGCKKFLDQPVQGTLPEQDFYKTDAEINQGTVAIYDMMQAHYNNNWASPYLVKTLLSDESNAGGSNDGDQPGYQQLDDYNFSANNDKVRDAWRLLYYSIYRSNKVIGRTEANNPLRRRLVAEAKALRAYNYLELTSLWGDVPLVLGDLVPSEFTTTPRTAQAQVYAQIEKDLNEAIPELPLKSAYSASDRFRISKGAAQAILGKALLYQKKYSDAATAFETVITSGQYNLEPTIGKVFSQAGEFGAESLFEINYTNMQNYDWGNFPWGAAPESNIHIQLMGPRADFYTKAPGDSLLGGWGFNLPRQKLWDAFQAAGDVNRRRATMMSDQELIAAGGNWTSPTAWDYQGYFQRKYGSFQSQTGAPVGELNYGTNWRLIRYADVLLMAAEANLNGGSAPKALTYINLVRQRSGTNLPALGTVTMNDIMTERFLELAFEGHRFQDLVRWGKASQELGPLGFVTGKHEHLPIPQFDVQSGNLSQNNGY</sequence>
<dbReference type="PROSITE" id="PS51257">
    <property type="entry name" value="PROKAR_LIPOPROTEIN"/>
    <property type="match status" value="1"/>
</dbReference>